<dbReference type="RefSeq" id="WP_216874276.1">
    <property type="nucleotide sequence ID" value="NZ_JAERQM010000002.1"/>
</dbReference>
<dbReference type="Proteomes" id="UP000689967">
    <property type="component" value="Unassembled WGS sequence"/>
</dbReference>
<dbReference type="GO" id="GO:0016787">
    <property type="term" value="F:hydrolase activity"/>
    <property type="evidence" value="ECO:0007669"/>
    <property type="project" value="UniProtKB-KW"/>
</dbReference>
<name>A0ABS6H4T4_9PROT</name>
<comment type="catalytic activity">
    <reaction evidence="1">
        <text>Endohydrolysis of (1-&gt;4)-beta-D-glucosidic linkages in cellulose, lichenin and cereal beta-D-glucans.</text>
        <dbReference type="EC" id="3.2.1.4"/>
    </reaction>
</comment>
<reference evidence="7 8" key="1">
    <citation type="submission" date="2021-01" db="EMBL/GenBank/DDBJ databases">
        <title>Roseomonas sp. nov, a bacterium isolated from an oil production mixture in Yumen Oilfield.</title>
        <authorList>
            <person name="Wu D."/>
        </authorList>
    </citation>
    <scope>NUCLEOTIDE SEQUENCE [LARGE SCALE GENOMIC DNA]</scope>
    <source>
        <strain evidence="7 8">ROY-5-3</strain>
    </source>
</reference>
<keyword evidence="5" id="KW-0326">Glycosidase</keyword>
<keyword evidence="3 7" id="KW-0378">Hydrolase</keyword>
<evidence type="ECO:0000256" key="5">
    <source>
        <dbReference type="ARBA" id="ARBA00023295"/>
    </source>
</evidence>
<protein>
    <recommendedName>
        <fullName evidence="2">cellulase</fullName>
        <ecNumber evidence="2">3.2.1.4</ecNumber>
    </recommendedName>
</protein>
<dbReference type="InterPro" id="IPR002037">
    <property type="entry name" value="Glyco_hydro_8"/>
</dbReference>
<accession>A0ABS6H4T4</accession>
<evidence type="ECO:0000256" key="6">
    <source>
        <dbReference type="ARBA" id="ARBA00023326"/>
    </source>
</evidence>
<keyword evidence="6" id="KW-0119">Carbohydrate metabolism</keyword>
<gene>
    <name evidence="7" type="ORF">JJQ90_08265</name>
</gene>
<evidence type="ECO:0000313" key="7">
    <source>
        <dbReference type="EMBL" id="MBU8543697.1"/>
    </source>
</evidence>
<dbReference type="EC" id="3.2.1.4" evidence="2"/>
<keyword evidence="4" id="KW-0136">Cellulose degradation</keyword>
<comment type="caution">
    <text evidence="7">The sequence shown here is derived from an EMBL/GenBank/DDBJ whole genome shotgun (WGS) entry which is preliminary data.</text>
</comment>
<evidence type="ECO:0000256" key="1">
    <source>
        <dbReference type="ARBA" id="ARBA00000966"/>
    </source>
</evidence>
<evidence type="ECO:0000256" key="3">
    <source>
        <dbReference type="ARBA" id="ARBA00022801"/>
    </source>
</evidence>
<dbReference type="Pfam" id="PF01270">
    <property type="entry name" value="Glyco_hydro_8"/>
    <property type="match status" value="1"/>
</dbReference>
<keyword evidence="6" id="KW-0624">Polysaccharide degradation</keyword>
<dbReference type="EMBL" id="JAERQM010000002">
    <property type="protein sequence ID" value="MBU8543697.1"/>
    <property type="molecule type" value="Genomic_DNA"/>
</dbReference>
<organism evidence="7 8">
    <name type="scientific">Falsiroseomonas oleicola</name>
    <dbReference type="NCBI Taxonomy" id="2801474"/>
    <lineage>
        <taxon>Bacteria</taxon>
        <taxon>Pseudomonadati</taxon>
        <taxon>Pseudomonadota</taxon>
        <taxon>Alphaproteobacteria</taxon>
        <taxon>Acetobacterales</taxon>
        <taxon>Roseomonadaceae</taxon>
        <taxon>Falsiroseomonas</taxon>
    </lineage>
</organism>
<evidence type="ECO:0000256" key="4">
    <source>
        <dbReference type="ARBA" id="ARBA00023001"/>
    </source>
</evidence>
<evidence type="ECO:0000256" key="2">
    <source>
        <dbReference type="ARBA" id="ARBA00012601"/>
    </source>
</evidence>
<evidence type="ECO:0000313" key="8">
    <source>
        <dbReference type="Proteomes" id="UP000689967"/>
    </source>
</evidence>
<keyword evidence="8" id="KW-1185">Reference proteome</keyword>
<proteinExistence type="predicted"/>
<sequence length="379" mass="41966">MLISSLPALTLPAGSHPAQASDPLRVAIASRPEVARDAGDWAGFCRRWLLPEGRIIDSGNRNVSHSEGQGTGLIFAARHSDRSSFERILRWTRGTLRRPGDSLHAWRYNPGAAIPVDDPNNATDGDLLIAWGLLIAHERWGDVAHRAEALAIARDILRLCVLRRGDEALLLPAAYGFRHADHVVLNLSYWLFGALRALEAAMPDPVWRALRETGLRLTRAARFGRWGLPPDWLMLPANGSSPRPAPGWPPRFSWDAVRVPLHLVWGGHVAEPTLRACAEFWGDPRWRRIPAWVDVVTGATAPYAATPGILAIAQLAMAAQAGWGRHEALPRVADATDYYAAKLVLMSHYAWDERGLDMSEEPRRRLRQFESGPGARARN</sequence>